<reference evidence="1" key="1">
    <citation type="submission" date="2022-10" db="EMBL/GenBank/DDBJ databases">
        <title>The WGS of Solirubrobacter ginsenosidimutans DSM 21036.</title>
        <authorList>
            <person name="Jiang Z."/>
        </authorList>
    </citation>
    <scope>NUCLEOTIDE SEQUENCE</scope>
    <source>
        <strain evidence="1">DSM 21036</strain>
    </source>
</reference>
<proteinExistence type="predicted"/>
<name>A0A9X3MWT6_9ACTN</name>
<dbReference type="AlphaFoldDB" id="A0A9X3MWT6"/>
<evidence type="ECO:0000313" key="2">
    <source>
        <dbReference type="Proteomes" id="UP001149140"/>
    </source>
</evidence>
<sequence>MASDLEDLVGHLHRTAGLDPGTARRVVEEVLAWHREDLETFVRRRHRELQGEGVANPEAFERLAGELRRRRVLPPELSVRQIRRVIYG</sequence>
<organism evidence="1 2">
    <name type="scientific">Solirubrobacter ginsenosidimutans</name>
    <dbReference type="NCBI Taxonomy" id="490573"/>
    <lineage>
        <taxon>Bacteria</taxon>
        <taxon>Bacillati</taxon>
        <taxon>Actinomycetota</taxon>
        <taxon>Thermoleophilia</taxon>
        <taxon>Solirubrobacterales</taxon>
        <taxon>Solirubrobacteraceae</taxon>
        <taxon>Solirubrobacter</taxon>
    </lineage>
</organism>
<keyword evidence="2" id="KW-1185">Reference proteome</keyword>
<protein>
    <submittedName>
        <fullName evidence="1">Uncharacterized protein</fullName>
    </submittedName>
</protein>
<accession>A0A9X3MWT6</accession>
<gene>
    <name evidence="1" type="ORF">OM076_29470</name>
</gene>
<dbReference type="RefSeq" id="WP_270043689.1">
    <property type="nucleotide sequence ID" value="NZ_JAPDOD010000034.1"/>
</dbReference>
<dbReference type="Proteomes" id="UP001149140">
    <property type="component" value="Unassembled WGS sequence"/>
</dbReference>
<evidence type="ECO:0000313" key="1">
    <source>
        <dbReference type="EMBL" id="MDA0164436.1"/>
    </source>
</evidence>
<comment type="caution">
    <text evidence="1">The sequence shown here is derived from an EMBL/GenBank/DDBJ whole genome shotgun (WGS) entry which is preliminary data.</text>
</comment>
<dbReference type="EMBL" id="JAPDOD010000034">
    <property type="protein sequence ID" value="MDA0164436.1"/>
    <property type="molecule type" value="Genomic_DNA"/>
</dbReference>